<reference evidence="1 2" key="1">
    <citation type="journal article" date="2021" name="Front. Genet.">
        <title>Chromosome-Level Genome Assembly Reveals Significant Gene Expansion in the Toll and IMD Signaling Pathways of Dendrolimus kikuchii.</title>
        <authorList>
            <person name="Zhou J."/>
            <person name="Wu P."/>
            <person name="Xiong Z."/>
            <person name="Liu N."/>
            <person name="Zhao N."/>
            <person name="Ji M."/>
            <person name="Qiu Y."/>
            <person name="Yang B."/>
        </authorList>
    </citation>
    <scope>NUCLEOTIDE SEQUENCE [LARGE SCALE GENOMIC DNA]</scope>
    <source>
        <strain evidence="1">Ann1</strain>
    </source>
</reference>
<comment type="caution">
    <text evidence="1">The sequence shown here is derived from an EMBL/GenBank/DDBJ whole genome shotgun (WGS) entry which is preliminary data.</text>
</comment>
<proteinExistence type="predicted"/>
<dbReference type="EMBL" id="CM034390">
    <property type="protein sequence ID" value="KAJ0181836.1"/>
    <property type="molecule type" value="Genomic_DNA"/>
</dbReference>
<gene>
    <name evidence="1" type="ORF">K1T71_002558</name>
</gene>
<protein>
    <submittedName>
        <fullName evidence="1">Uncharacterized protein</fullName>
    </submittedName>
</protein>
<organism evidence="1 2">
    <name type="scientific">Dendrolimus kikuchii</name>
    <dbReference type="NCBI Taxonomy" id="765133"/>
    <lineage>
        <taxon>Eukaryota</taxon>
        <taxon>Metazoa</taxon>
        <taxon>Ecdysozoa</taxon>
        <taxon>Arthropoda</taxon>
        <taxon>Hexapoda</taxon>
        <taxon>Insecta</taxon>
        <taxon>Pterygota</taxon>
        <taxon>Neoptera</taxon>
        <taxon>Endopterygota</taxon>
        <taxon>Lepidoptera</taxon>
        <taxon>Glossata</taxon>
        <taxon>Ditrysia</taxon>
        <taxon>Bombycoidea</taxon>
        <taxon>Lasiocampidae</taxon>
        <taxon>Dendrolimus</taxon>
    </lineage>
</organism>
<evidence type="ECO:0000313" key="1">
    <source>
        <dbReference type="EMBL" id="KAJ0181836.1"/>
    </source>
</evidence>
<dbReference type="Proteomes" id="UP000824533">
    <property type="component" value="Linkage Group LG04"/>
</dbReference>
<keyword evidence="2" id="KW-1185">Reference proteome</keyword>
<name>A0ACC1DDD4_9NEOP</name>
<accession>A0ACC1DDD4</accession>
<evidence type="ECO:0000313" key="2">
    <source>
        <dbReference type="Proteomes" id="UP000824533"/>
    </source>
</evidence>
<sequence>MFNWIFIFVLILFYGSLTPVPVLTLNSDTENITTCEEFERGARFNPYFVIDTLWKIFYSWANITEINPIAFSLPARKKLAEIKNVVDAVDPHLGVEWNKAALIMEPRIGVQVLLLSALTPGAFRALVKVEQRHKERPQPQPLLKFADLRIKIVGPYVGMMCCEDLSAYALARIDSLPNTELECESAAATIGYRGPNGRAILFHQKRALNNEF</sequence>